<evidence type="ECO:0000256" key="1">
    <source>
        <dbReference type="ARBA" id="ARBA00022729"/>
    </source>
</evidence>
<dbReference type="PANTHER" id="PTHR30006:SF2">
    <property type="entry name" value="ABC TRANSPORTER SUBSTRATE-BINDING PROTEIN"/>
    <property type="match status" value="1"/>
</dbReference>
<accession>A0A1G9AC13</accession>
<dbReference type="STRING" id="376427.SAMN04487954_113112"/>
<dbReference type="GO" id="GO:0030975">
    <property type="term" value="F:thiamine binding"/>
    <property type="evidence" value="ECO:0007669"/>
    <property type="project" value="TreeGrafter"/>
</dbReference>
<evidence type="ECO:0000313" key="3">
    <source>
        <dbReference type="Proteomes" id="UP000198525"/>
    </source>
</evidence>
<dbReference type="CDD" id="cd13547">
    <property type="entry name" value="PBP2_Fbp_like_2"/>
    <property type="match status" value="1"/>
</dbReference>
<dbReference type="SUPFAM" id="SSF53850">
    <property type="entry name" value="Periplasmic binding protein-like II"/>
    <property type="match status" value="1"/>
</dbReference>
<dbReference type="Pfam" id="PF13343">
    <property type="entry name" value="SBP_bac_6"/>
    <property type="match status" value="1"/>
</dbReference>
<dbReference type="GO" id="GO:0015888">
    <property type="term" value="P:thiamine transport"/>
    <property type="evidence" value="ECO:0007669"/>
    <property type="project" value="TreeGrafter"/>
</dbReference>
<dbReference type="GO" id="GO:0030976">
    <property type="term" value="F:thiamine pyrophosphate binding"/>
    <property type="evidence" value="ECO:0007669"/>
    <property type="project" value="TreeGrafter"/>
</dbReference>
<dbReference type="InterPro" id="IPR026045">
    <property type="entry name" value="Ferric-bd"/>
</dbReference>
<dbReference type="AlphaFoldDB" id="A0A1G9AC13"/>
<dbReference type="EMBL" id="FNES01000013">
    <property type="protein sequence ID" value="SDK24856.1"/>
    <property type="molecule type" value="Genomic_DNA"/>
</dbReference>
<dbReference type="Proteomes" id="UP000198525">
    <property type="component" value="Unassembled WGS sequence"/>
</dbReference>
<organism evidence="2 3">
    <name type="scientific">Billgrantia gudaonensis</name>
    <dbReference type="NCBI Taxonomy" id="376427"/>
    <lineage>
        <taxon>Bacteria</taxon>
        <taxon>Pseudomonadati</taxon>
        <taxon>Pseudomonadota</taxon>
        <taxon>Gammaproteobacteria</taxon>
        <taxon>Oceanospirillales</taxon>
        <taxon>Halomonadaceae</taxon>
        <taxon>Billgrantia</taxon>
    </lineage>
</organism>
<keyword evidence="3" id="KW-1185">Reference proteome</keyword>
<dbReference type="PANTHER" id="PTHR30006">
    <property type="entry name" value="THIAMINE-BINDING PERIPLASMIC PROTEIN-RELATED"/>
    <property type="match status" value="1"/>
</dbReference>
<protein>
    <submittedName>
        <fullName evidence="2">Iron(III) transport system substrate-binding protein</fullName>
    </submittedName>
</protein>
<name>A0A1G9AC13_9GAMM</name>
<evidence type="ECO:0000313" key="2">
    <source>
        <dbReference type="EMBL" id="SDK24856.1"/>
    </source>
</evidence>
<dbReference type="PIRSF" id="PIRSF002825">
    <property type="entry name" value="CfbpA"/>
    <property type="match status" value="1"/>
</dbReference>
<reference evidence="2 3" key="1">
    <citation type="submission" date="2016-10" db="EMBL/GenBank/DDBJ databases">
        <authorList>
            <person name="de Groot N.N."/>
        </authorList>
    </citation>
    <scope>NUCLEOTIDE SEQUENCE [LARGE SCALE GENOMIC DNA]</scope>
    <source>
        <strain evidence="2 3">CGMCC 1.6133</strain>
    </source>
</reference>
<dbReference type="Gene3D" id="3.40.190.10">
    <property type="entry name" value="Periplasmic binding protein-like II"/>
    <property type="match status" value="2"/>
</dbReference>
<proteinExistence type="predicted"/>
<gene>
    <name evidence="2" type="ORF">SAMN04487954_113112</name>
</gene>
<dbReference type="GO" id="GO:0030288">
    <property type="term" value="C:outer membrane-bounded periplasmic space"/>
    <property type="evidence" value="ECO:0007669"/>
    <property type="project" value="TreeGrafter"/>
</dbReference>
<sequence length="329" mass="35442">MMPKRSLVSALALSSVLAGLAFPAIGSETLVLYTSQPNGDAQQTVDAFQAAHPDIEVEWVRDGTTRLMTRLRSELSAGVSNPDVLLIADSMTMESLKQEGHLQPYLSPEREAYDAGLYDAEGHYYGTKLITTGIVYNTGATHQPQSWAELTQPRYAGQVTMPSPLYSGAALIHMATLSEHPELGEDYYEALHDNRVEAQGGNGGVFNAVAAGTKPYGVVVDFLPIREAAKGSPVAFVFPEEGVSAVTEPVAIMQGADNLDAARKFVDFVLSQEGQQLVSDQGYLPAHPEVAPPEGFPARDDIDLMPLDVESALAREAELKERFSDLFGS</sequence>
<keyword evidence="1" id="KW-0732">Signal</keyword>